<evidence type="ECO:0000313" key="6">
    <source>
        <dbReference type="EMBL" id="GIL88048.1"/>
    </source>
</evidence>
<feature type="compositionally biased region" description="Low complexity" evidence="4">
    <location>
        <begin position="778"/>
        <end position="789"/>
    </location>
</feature>
<dbReference type="SMART" id="SM01114">
    <property type="entry name" value="CXC"/>
    <property type="match status" value="2"/>
</dbReference>
<feature type="compositionally biased region" description="Gly residues" evidence="4">
    <location>
        <begin position="1178"/>
        <end position="1196"/>
    </location>
</feature>
<proteinExistence type="inferred from homology"/>
<dbReference type="PROSITE" id="PS51634">
    <property type="entry name" value="CRC"/>
    <property type="match status" value="1"/>
</dbReference>
<dbReference type="InterPro" id="IPR033467">
    <property type="entry name" value="Tesmin/TSO1-like_CXC"/>
</dbReference>
<feature type="compositionally biased region" description="Low complexity" evidence="4">
    <location>
        <begin position="797"/>
        <end position="825"/>
    </location>
</feature>
<dbReference type="InterPro" id="IPR028307">
    <property type="entry name" value="Lin-54_fam"/>
</dbReference>
<reference evidence="6" key="1">
    <citation type="journal article" date="2021" name="Proc. Natl. Acad. Sci. U.S.A.">
        <title>Three genomes in the algal genus Volvox reveal the fate of a haploid sex-determining region after a transition to homothallism.</title>
        <authorList>
            <person name="Yamamoto K."/>
            <person name="Hamaji T."/>
            <person name="Kawai-Toyooka H."/>
            <person name="Matsuzaki R."/>
            <person name="Takahashi F."/>
            <person name="Nishimura Y."/>
            <person name="Kawachi M."/>
            <person name="Noguchi H."/>
            <person name="Minakuchi Y."/>
            <person name="Umen J.G."/>
            <person name="Toyoda A."/>
            <person name="Nozaki H."/>
        </authorList>
    </citation>
    <scope>NUCLEOTIDE SEQUENCE</scope>
    <source>
        <strain evidence="6">NIES-3786</strain>
    </source>
</reference>
<sequence>MDASNGPPVDSRLIAAPTVAPPPGVRPLGQPMFQQSLGPQLGLQGLAAAGFRPAQFAQAAAASGMSIFQAQPPPMAAQSLPPNTGPRKAAADRSKAAPMAGSARKQCNCKNSRCLKLYCECFASGRYCENCNCVQCFNNREHEATRQSAVEAILERNPNAFRPKIQSAPQPIDPTPTAASAVVANAAVPGRHLKGCNCKKSSCLKKYCECFQAGIYCSDNCKCVECKNFEDANAGVGGPGGNGSKRLRYGSAPPPPVPGSSLGLAAAAAAQGVPLGAIRSGLLQTGGFGALVQHQQQQAAAAAAVAAAGIGSLQMGLAGAVAAAAAAAGAAGPGGGPRPGGAAQGVIGNLAGLGPGGMASLPQALSLALAAASGSAPQLLSLQSTAPGGQSGPSLVVAPAPQPLAAAAVAAAAAAAVQTQLPLRAKMQEVREVPMIRARGDAGPRLGVDEVVNGMVKRSVIEELCRLLWMVADDEAASARVTTVGVSAAAVAAAGGGGTPLLDNLNPPPLPPQQLAGQVVVCNGGAGSGTSHMSSGQAPSITETVAAGQASDVLVRQCEEAMAAAAAVNADGDEAMAYDGLVGNSGAGDGGGSVGTMIKLEFDVRDAGRGAALNFQLPIQPLGHSHSGGAGGRGDGEPEVTAEAALALAAEAVDRTQGEDGDGATDSRRGGHSGGTQRSGDLGFTHLPQSQSQLLPLQPHTQQPQQPQSQQHQHQQQSSRQHRGPGLLYARKERVVLEEFLSIMNKISDTAAKKLQQHNASVATSTPMQAGLLPAPPSLHLQQQQQQQPSAPPPPQQQQQQPYGYPQVLSAPSQPQQQQPVANLATAATGAGASALPGGGAFMAGARPPAGNVGHGPMVAQHGFPNGQVLYPVPSSYPAAAAGGGGSGGSGVAITVNGPAGGTTAATAAAPLSVAFSSATGPDSVAAVAPSGGVPSVSGTMAAATTPPGGLGEPEQQPLPGGPALPIQHHPPQHHPQQQQHLPAHHGGVPVILAPPRGSHSSFSSSVITTVLQPTHPHPQQQQQGQQQQPLNAIGGIGIDIGIDSSASLIEMQAEALSAVGNLPYPVQHQDPEEGDPTVAEPVIVEEVIVECPQPQVVSEQQQMVLFSERQVTTIWNPGAGSGAEQTGVEELGAGNGAVAAAAAAAATLDDALVVAVTTAAKDGDHLMAEADTRGDDGTGGGGDGGSDGSSCGGGDPMDMTETLA</sequence>
<dbReference type="GO" id="GO:0005634">
    <property type="term" value="C:nucleus"/>
    <property type="evidence" value="ECO:0007669"/>
    <property type="project" value="UniProtKB-SubCell"/>
</dbReference>
<keyword evidence="7" id="KW-1185">Reference proteome</keyword>
<evidence type="ECO:0000313" key="7">
    <source>
        <dbReference type="Proteomes" id="UP000747110"/>
    </source>
</evidence>
<evidence type="ECO:0000256" key="1">
    <source>
        <dbReference type="ARBA" id="ARBA00004123"/>
    </source>
</evidence>
<dbReference type="Proteomes" id="UP000747110">
    <property type="component" value="Unassembled WGS sequence"/>
</dbReference>
<dbReference type="PANTHER" id="PTHR12446">
    <property type="entry name" value="TESMIN/TSO1-RELATED"/>
    <property type="match status" value="1"/>
</dbReference>
<comment type="caution">
    <text evidence="6">The sequence shown here is derived from an EMBL/GenBank/DDBJ whole genome shotgun (WGS) entry which is preliminary data.</text>
</comment>
<accession>A0A8J4CQQ6</accession>
<gene>
    <name evidence="6" type="ORF">Vretifemale_16084</name>
</gene>
<dbReference type="InterPro" id="IPR005172">
    <property type="entry name" value="CRC"/>
</dbReference>
<feature type="domain" description="CRC" evidence="5">
    <location>
        <begin position="103"/>
        <end position="231"/>
    </location>
</feature>
<dbReference type="GO" id="GO:0006355">
    <property type="term" value="P:regulation of DNA-templated transcription"/>
    <property type="evidence" value="ECO:0007669"/>
    <property type="project" value="TreeGrafter"/>
</dbReference>
<evidence type="ECO:0000256" key="2">
    <source>
        <dbReference type="ARBA" id="ARBA00007267"/>
    </source>
</evidence>
<feature type="region of interest" description="Disordered" evidence="4">
    <location>
        <begin position="933"/>
        <end position="1000"/>
    </location>
</feature>
<feature type="compositionally biased region" description="Basic and acidic residues" evidence="4">
    <location>
        <begin position="1167"/>
        <end position="1177"/>
    </location>
</feature>
<feature type="region of interest" description="Disordered" evidence="4">
    <location>
        <begin position="652"/>
        <end position="726"/>
    </location>
</feature>
<feature type="region of interest" description="Disordered" evidence="4">
    <location>
        <begin position="1"/>
        <end position="23"/>
    </location>
</feature>
<keyword evidence="3" id="KW-0539">Nucleus</keyword>
<feature type="region of interest" description="Disordered" evidence="4">
    <location>
        <begin position="619"/>
        <end position="638"/>
    </location>
</feature>
<dbReference type="Pfam" id="PF03638">
    <property type="entry name" value="TCR"/>
    <property type="match status" value="2"/>
</dbReference>
<protein>
    <recommendedName>
        <fullName evidence="5">CRC domain-containing protein</fullName>
    </recommendedName>
</protein>
<dbReference type="EMBL" id="BNCP01000042">
    <property type="protein sequence ID" value="GIL88048.1"/>
    <property type="molecule type" value="Genomic_DNA"/>
</dbReference>
<dbReference type="AlphaFoldDB" id="A0A8J4CQQ6"/>
<feature type="region of interest" description="Disordered" evidence="4">
    <location>
        <begin position="1167"/>
        <end position="1205"/>
    </location>
</feature>
<comment type="similarity">
    <text evidence="2">Belongs to the lin-54 family.</text>
</comment>
<name>A0A8J4CQQ6_9CHLO</name>
<feature type="region of interest" description="Disordered" evidence="4">
    <location>
        <begin position="72"/>
        <end position="92"/>
    </location>
</feature>
<comment type="subcellular location">
    <subcellularLocation>
        <location evidence="1">Nucleus</location>
    </subcellularLocation>
</comment>
<feature type="region of interest" description="Disordered" evidence="4">
    <location>
        <begin position="758"/>
        <end position="825"/>
    </location>
</feature>
<feature type="compositionally biased region" description="Low complexity" evidence="4">
    <location>
        <begin position="685"/>
        <end position="719"/>
    </location>
</feature>
<feature type="compositionally biased region" description="Polar residues" evidence="4">
    <location>
        <begin position="758"/>
        <end position="768"/>
    </location>
</feature>
<feature type="compositionally biased region" description="Low complexity" evidence="4">
    <location>
        <begin position="942"/>
        <end position="986"/>
    </location>
</feature>
<evidence type="ECO:0000256" key="3">
    <source>
        <dbReference type="ARBA" id="ARBA00023242"/>
    </source>
</evidence>
<evidence type="ECO:0000256" key="4">
    <source>
        <dbReference type="SAM" id="MobiDB-lite"/>
    </source>
</evidence>
<dbReference type="PANTHER" id="PTHR12446:SF34">
    <property type="entry name" value="PROTEIN LIN-54 HOMOLOG"/>
    <property type="match status" value="1"/>
</dbReference>
<organism evidence="6 7">
    <name type="scientific">Volvox reticuliferus</name>
    <dbReference type="NCBI Taxonomy" id="1737510"/>
    <lineage>
        <taxon>Eukaryota</taxon>
        <taxon>Viridiplantae</taxon>
        <taxon>Chlorophyta</taxon>
        <taxon>core chlorophytes</taxon>
        <taxon>Chlorophyceae</taxon>
        <taxon>CS clade</taxon>
        <taxon>Chlamydomonadales</taxon>
        <taxon>Volvocaceae</taxon>
        <taxon>Volvox</taxon>
    </lineage>
</organism>
<evidence type="ECO:0000259" key="5">
    <source>
        <dbReference type="PROSITE" id="PS51634"/>
    </source>
</evidence>
<dbReference type="OrthoDB" id="6283463at2759"/>